<dbReference type="InterPro" id="IPR012338">
    <property type="entry name" value="Beta-lactam/transpept-like"/>
</dbReference>
<evidence type="ECO:0000313" key="4">
    <source>
        <dbReference type="EMBL" id="MFC3052330.1"/>
    </source>
</evidence>
<protein>
    <submittedName>
        <fullName evidence="4">Serine hydrolase</fullName>
    </submittedName>
</protein>
<feature type="signal peptide" evidence="1">
    <location>
        <begin position="1"/>
        <end position="27"/>
    </location>
</feature>
<evidence type="ECO:0000313" key="5">
    <source>
        <dbReference type="Proteomes" id="UP001595444"/>
    </source>
</evidence>
<dbReference type="Gene3D" id="3.40.710.10">
    <property type="entry name" value="DD-peptidase/beta-lactamase superfamily"/>
    <property type="match status" value="1"/>
</dbReference>
<dbReference type="InterPro" id="IPR050491">
    <property type="entry name" value="AmpC-like"/>
</dbReference>
<dbReference type="RefSeq" id="WP_380082897.1">
    <property type="nucleotide sequence ID" value="NZ_JBHRSL010000010.1"/>
</dbReference>
<dbReference type="SUPFAM" id="SSF56601">
    <property type="entry name" value="beta-lactamase/transpeptidase-like"/>
    <property type="match status" value="1"/>
</dbReference>
<dbReference type="EMBL" id="JBHRSL010000010">
    <property type="protein sequence ID" value="MFC3052330.1"/>
    <property type="molecule type" value="Genomic_DNA"/>
</dbReference>
<comment type="caution">
    <text evidence="4">The sequence shown here is derived from an EMBL/GenBank/DDBJ whole genome shotgun (WGS) entry which is preliminary data.</text>
</comment>
<keyword evidence="5" id="KW-1185">Reference proteome</keyword>
<name>A0ABV7D637_9PROT</name>
<accession>A0ABV7D637</accession>
<dbReference type="InterPro" id="IPR021860">
    <property type="entry name" value="Peptidase_S12_Pab87-rel_C"/>
</dbReference>
<evidence type="ECO:0000259" key="2">
    <source>
        <dbReference type="Pfam" id="PF00144"/>
    </source>
</evidence>
<dbReference type="Pfam" id="PF00144">
    <property type="entry name" value="Beta-lactamase"/>
    <property type="match status" value="1"/>
</dbReference>
<dbReference type="PANTHER" id="PTHR46825">
    <property type="entry name" value="D-ALANYL-D-ALANINE-CARBOXYPEPTIDASE/ENDOPEPTIDASE AMPH"/>
    <property type="match status" value="1"/>
</dbReference>
<dbReference type="InterPro" id="IPR001466">
    <property type="entry name" value="Beta-lactam-related"/>
</dbReference>
<evidence type="ECO:0000256" key="1">
    <source>
        <dbReference type="SAM" id="SignalP"/>
    </source>
</evidence>
<gene>
    <name evidence="4" type="ORF">ACFOKA_10480</name>
</gene>
<feature type="domain" description="Peptidase S12 Pab87-related C-terminal" evidence="3">
    <location>
        <begin position="431"/>
        <end position="533"/>
    </location>
</feature>
<dbReference type="GO" id="GO:0016787">
    <property type="term" value="F:hydrolase activity"/>
    <property type="evidence" value="ECO:0007669"/>
    <property type="project" value="UniProtKB-KW"/>
</dbReference>
<dbReference type="Pfam" id="PF11954">
    <property type="entry name" value="DUF3471"/>
    <property type="match status" value="1"/>
</dbReference>
<dbReference type="Proteomes" id="UP001595444">
    <property type="component" value="Unassembled WGS sequence"/>
</dbReference>
<reference evidence="5" key="1">
    <citation type="journal article" date="2019" name="Int. J. Syst. Evol. Microbiol.">
        <title>The Global Catalogue of Microorganisms (GCM) 10K type strain sequencing project: providing services to taxonomists for standard genome sequencing and annotation.</title>
        <authorList>
            <consortium name="The Broad Institute Genomics Platform"/>
            <consortium name="The Broad Institute Genome Sequencing Center for Infectious Disease"/>
            <person name="Wu L."/>
            <person name="Ma J."/>
        </authorList>
    </citation>
    <scope>NUCLEOTIDE SEQUENCE [LARGE SCALE GENOMIC DNA]</scope>
    <source>
        <strain evidence="5">KCTC 62164</strain>
    </source>
</reference>
<dbReference type="Gene3D" id="2.40.128.600">
    <property type="match status" value="1"/>
</dbReference>
<evidence type="ECO:0000259" key="3">
    <source>
        <dbReference type="Pfam" id="PF11954"/>
    </source>
</evidence>
<feature type="domain" description="Beta-lactamase-related" evidence="2">
    <location>
        <begin position="48"/>
        <end position="382"/>
    </location>
</feature>
<dbReference type="PANTHER" id="PTHR46825:SF15">
    <property type="entry name" value="BETA-LACTAMASE-RELATED DOMAIN-CONTAINING PROTEIN"/>
    <property type="match status" value="1"/>
</dbReference>
<keyword evidence="4" id="KW-0378">Hydrolase</keyword>
<proteinExistence type="predicted"/>
<organism evidence="4 5">
    <name type="scientific">Kordiimonas pumila</name>
    <dbReference type="NCBI Taxonomy" id="2161677"/>
    <lineage>
        <taxon>Bacteria</taxon>
        <taxon>Pseudomonadati</taxon>
        <taxon>Pseudomonadota</taxon>
        <taxon>Alphaproteobacteria</taxon>
        <taxon>Kordiimonadales</taxon>
        <taxon>Kordiimonadaceae</taxon>
        <taxon>Kordiimonas</taxon>
    </lineage>
</organism>
<feature type="chain" id="PRO_5045848521" evidence="1">
    <location>
        <begin position="28"/>
        <end position="535"/>
    </location>
</feature>
<keyword evidence="1" id="KW-0732">Signal</keyword>
<sequence length="535" mass="58418">MKHIHTLFSTATVFALALCSGISPVWAQAVPTGPAETTPVMPITVDKIDNTVARAMAAFQVPGMAVGIVKDGKLVFAKGYGVREDGKSDQVNADTIFQIGSNTKAFTAAALAILVDEGKLRWDDKVIDHLPQFKMYDSYVTQEFTVRDLLTHRSGLGKGAGDLMFFPATDMSRDEIMHGLRYLKPVSSFRDKYDYDNLLYMVAGQIIPAVTGQSWEDFITERIFKPLQMSDCSARYDLITNKGNVAAPHVVIDSKVHVVPVMDMRAIGPAGTINCNITGMSKWLEAQIGHGETLNGKQLFSAARSAEMWDVVTPTPKTPLLETMYGTHFSGYGLGWNLSDAHGQMRVHHTGGVLGTVTWVSIVPDLGLGVLVFTNQQNGAAMESVGGQILDAYLGQEGRDWVGIAQAMMAQRAANAAEVETEAAKVTERAGLPTLPLSSYAGTYTDAWRGDATVKLQGDKLILKFSRTKNLEGPLTPYSGNIFIVRWKDRSLDADAYVRFEQGFDGKAVGMTMRAVSPATDFSFDFQDLDFRKVE</sequence>